<dbReference type="Proteomes" id="UP000234462">
    <property type="component" value="Unassembled WGS sequence"/>
</dbReference>
<protein>
    <submittedName>
        <fullName evidence="1">Uncharacterized protein</fullName>
    </submittedName>
</protein>
<evidence type="ECO:0000313" key="1">
    <source>
        <dbReference type="EMBL" id="SMY11601.1"/>
    </source>
</evidence>
<dbReference type="AlphaFoldDB" id="A0A2H1L3Z4"/>
<keyword evidence="2" id="KW-1185">Reference proteome</keyword>
<reference evidence="2" key="1">
    <citation type="submission" date="2017-03" db="EMBL/GenBank/DDBJ databases">
        <authorList>
            <person name="Monnet C."/>
        </authorList>
    </citation>
    <scope>NUCLEOTIDE SEQUENCE [LARGE SCALE GENOMIC DNA]</scope>
    <source>
        <strain evidence="2">SJ5-8</strain>
    </source>
</reference>
<dbReference type="EMBL" id="FXZM01000004">
    <property type="protein sequence ID" value="SMY11601.1"/>
    <property type="molecule type" value="Genomic_DNA"/>
</dbReference>
<organism evidence="1 2">
    <name type="scientific">Brevibacterium jeotgali</name>
    <dbReference type="NCBI Taxonomy" id="1262550"/>
    <lineage>
        <taxon>Bacteria</taxon>
        <taxon>Bacillati</taxon>
        <taxon>Actinomycetota</taxon>
        <taxon>Actinomycetes</taxon>
        <taxon>Micrococcales</taxon>
        <taxon>Brevibacteriaceae</taxon>
        <taxon>Brevibacterium</taxon>
    </lineage>
</organism>
<proteinExistence type="predicted"/>
<accession>A0A2H1L3Z4</accession>
<gene>
    <name evidence="1" type="ORF">BJEO58_01186</name>
</gene>
<sequence>MCIGECLEGVRSIIQVTGAAGSVDREPRGGLDGERAERVLFDMLEKRPLGGDRVCVRGDCELTGRDDGGAVCVGSAVFVFRVVLDFLVVRAAGAVSAVGIVDGDLRPRDRGARVGGGFVKSSDGVDGSSSAEVQPVLRVAATGVHCLDPYDSTVRFGLRSGGLHRLLGPCAHVGLIVEFDLRRAADLTEVSGTHIREGEE</sequence>
<name>A0A2H1L3Z4_9MICO</name>
<evidence type="ECO:0000313" key="2">
    <source>
        <dbReference type="Proteomes" id="UP000234462"/>
    </source>
</evidence>